<dbReference type="Proteomes" id="UP000275027">
    <property type="component" value="Unassembled WGS sequence"/>
</dbReference>
<keyword evidence="3" id="KW-1185">Reference proteome</keyword>
<comment type="caution">
    <text evidence="2">The sequence shown here is derived from an EMBL/GenBank/DDBJ whole genome shotgun (WGS) entry which is preliminary data.</text>
</comment>
<evidence type="ECO:0000313" key="3">
    <source>
        <dbReference type="Proteomes" id="UP000233767"/>
    </source>
</evidence>
<proteinExistence type="predicted"/>
<evidence type="ECO:0000313" key="4">
    <source>
        <dbReference type="Proteomes" id="UP000275027"/>
    </source>
</evidence>
<evidence type="ECO:0008006" key="5">
    <source>
        <dbReference type="Google" id="ProtNLM"/>
    </source>
</evidence>
<sequence>MFLIVSRYLIPKGYRGITLFPFVILKNPLDRQNRVLVNHEKIHIRQQLEFLIIPFFLWYFIEYGLRLIQYKNKNLAYRNISFEREAYFNEFNLDYIKNRKVWGFRKYL</sequence>
<gene>
    <name evidence="1" type="ORF">B0G92_1197</name>
    <name evidence="2" type="ORF">CLV50_0307</name>
</gene>
<dbReference type="EMBL" id="RCCB01000010">
    <property type="protein sequence ID" value="RLJ34941.1"/>
    <property type="molecule type" value="Genomic_DNA"/>
</dbReference>
<dbReference type="EMBL" id="PJND01000007">
    <property type="protein sequence ID" value="PKW29558.1"/>
    <property type="molecule type" value="Genomic_DNA"/>
</dbReference>
<evidence type="ECO:0000313" key="2">
    <source>
        <dbReference type="EMBL" id="RLJ34941.1"/>
    </source>
</evidence>
<organism evidence="2 4">
    <name type="scientific">Flavobacterium lindanitolerans</name>
    <dbReference type="NCBI Taxonomy" id="428988"/>
    <lineage>
        <taxon>Bacteria</taxon>
        <taxon>Pseudomonadati</taxon>
        <taxon>Bacteroidota</taxon>
        <taxon>Flavobacteriia</taxon>
        <taxon>Flavobacteriales</taxon>
        <taxon>Flavobacteriaceae</taxon>
        <taxon>Flavobacterium</taxon>
    </lineage>
</organism>
<accession>A0A497UV02</accession>
<reference evidence="1 3" key="1">
    <citation type="submission" date="2017-12" db="EMBL/GenBank/DDBJ databases">
        <title>Genomic Encyclopedia of Type Strains, Phase III (KMG-III): the genomes of soil and plant-associated and newly described type strains.</title>
        <authorList>
            <person name="Whitman W."/>
        </authorList>
    </citation>
    <scope>NUCLEOTIDE SEQUENCE [LARGE SCALE GENOMIC DNA]</scope>
    <source>
        <strain evidence="1 3">IP-10</strain>
    </source>
</reference>
<evidence type="ECO:0000313" key="1">
    <source>
        <dbReference type="EMBL" id="PKW29558.1"/>
    </source>
</evidence>
<reference evidence="2 4" key="2">
    <citation type="submission" date="2018-10" db="EMBL/GenBank/DDBJ databases">
        <title>Genomic Encyclopedia of Archaeal and Bacterial Type Strains, Phase II (KMG-II): from individual species to whole genera.</title>
        <authorList>
            <person name="Goeker M."/>
        </authorList>
    </citation>
    <scope>NUCLEOTIDE SEQUENCE [LARGE SCALE GENOMIC DNA]</scope>
    <source>
        <strain evidence="2 4">DSM 21886</strain>
    </source>
</reference>
<dbReference type="RefSeq" id="WP_101471421.1">
    <property type="nucleotide sequence ID" value="NZ_PJND01000007.1"/>
</dbReference>
<protein>
    <recommendedName>
        <fullName evidence="5">Beta-lactamase regulating signal transducer with metallopeptidase domain</fullName>
    </recommendedName>
</protein>
<dbReference type="AlphaFoldDB" id="A0A497UV02"/>
<dbReference type="Proteomes" id="UP000233767">
    <property type="component" value="Unassembled WGS sequence"/>
</dbReference>
<name>A0A497UV02_9FLAO</name>